<dbReference type="RefSeq" id="XP_005537283.1">
    <property type="nucleotide sequence ID" value="XM_005537226.1"/>
</dbReference>
<dbReference type="HOGENOM" id="CLU_530380_0_0_1"/>
<dbReference type="GeneID" id="16995363"/>
<sequence length="514" mass="58909">MFSVLSRNTMHLPVFENAPGAGRARFLRKRLYKVRNVICTRRWPLWLCSFLLIGLVFVLAPRVIRSGASLWEAPNLLHTTVGCPFMFLESNLTLTLNQSLKAPNVSKTMFLAAIEVREQDQGYIAGIFRVRHPFAPHRTYNPSKDDWDISMVANSTLAAVNFTANRLDQIQGGSARQLRLGSEQMHAVYSYGPEDPRIIRCGMRTLALFHQPDIRMFAPMHQRFQYILDIERNELYWIDEPRALTHAGRDSPLVDKNYVPLCVNGDDLYIVTSFEPLRVLGPCTLRKDQVFAQGVHAIAHRAHCPEAFNAFNSSNTFFRDSQIFRGSTQFEEIIPGRAYVSLVHARRCGIYDRCSYQAAIAVLVHLSSREWKAVYYPSLLKLYVPGGREKERPRSGRRREHRCLLEQSRHAHQPYRLHVNLVENPVSIIRFEKDESALVSLNVNDEETLIVRVPELYRYASSLARCILEERAEPLLPRISTLWKCSNGAVYATQENAVNSWHKIDPSTVARFQG</sequence>
<evidence type="ECO:0000256" key="1">
    <source>
        <dbReference type="SAM" id="Phobius"/>
    </source>
</evidence>
<dbReference type="KEGG" id="cme:CYME_CMN137C"/>
<keyword evidence="1" id="KW-0812">Transmembrane</keyword>
<evidence type="ECO:0000313" key="2">
    <source>
        <dbReference type="EMBL" id="BAM81247.1"/>
    </source>
</evidence>
<reference evidence="2 3" key="2">
    <citation type="journal article" date="2007" name="BMC Biol.">
        <title>A 100%-complete sequence reveals unusually simple genomic features in the hot-spring red alga Cyanidioschyzon merolae.</title>
        <authorList>
            <person name="Nozaki H."/>
            <person name="Takano H."/>
            <person name="Misumi O."/>
            <person name="Terasawa K."/>
            <person name="Matsuzaki M."/>
            <person name="Maruyama S."/>
            <person name="Nishida K."/>
            <person name="Yagisawa F."/>
            <person name="Yoshida Y."/>
            <person name="Fujiwara T."/>
            <person name="Takio S."/>
            <person name="Tamura K."/>
            <person name="Chung S.J."/>
            <person name="Nakamura S."/>
            <person name="Kuroiwa H."/>
            <person name="Tanaka K."/>
            <person name="Sato N."/>
            <person name="Kuroiwa T."/>
        </authorList>
    </citation>
    <scope>NUCLEOTIDE SEQUENCE [LARGE SCALE GENOMIC DNA]</scope>
    <source>
        <strain evidence="2 3">10D</strain>
    </source>
</reference>
<dbReference type="Proteomes" id="UP000007014">
    <property type="component" value="Chromosome 14"/>
</dbReference>
<keyword evidence="1" id="KW-0472">Membrane</keyword>
<keyword evidence="3" id="KW-1185">Reference proteome</keyword>
<feature type="transmembrane region" description="Helical" evidence="1">
    <location>
        <begin position="43"/>
        <end position="64"/>
    </location>
</feature>
<accession>M1VEC6</accession>
<dbReference type="AlphaFoldDB" id="M1VEC6"/>
<reference evidence="2 3" key="1">
    <citation type="journal article" date="2004" name="Nature">
        <title>Genome sequence of the ultrasmall unicellular red alga Cyanidioschyzon merolae 10D.</title>
        <authorList>
            <person name="Matsuzaki M."/>
            <person name="Misumi O."/>
            <person name="Shin-i T."/>
            <person name="Maruyama S."/>
            <person name="Takahara M."/>
            <person name="Miyagishima S."/>
            <person name="Mori T."/>
            <person name="Nishida K."/>
            <person name="Yagisawa F."/>
            <person name="Nishida K."/>
            <person name="Yoshida Y."/>
            <person name="Nishimura Y."/>
            <person name="Nakao S."/>
            <person name="Kobayashi T."/>
            <person name="Momoyama Y."/>
            <person name="Higashiyama T."/>
            <person name="Minoda A."/>
            <person name="Sano M."/>
            <person name="Nomoto H."/>
            <person name="Oishi K."/>
            <person name="Hayashi H."/>
            <person name="Ohta F."/>
            <person name="Nishizaka S."/>
            <person name="Haga S."/>
            <person name="Miura S."/>
            <person name="Morishita T."/>
            <person name="Kabeya Y."/>
            <person name="Terasawa K."/>
            <person name="Suzuki Y."/>
            <person name="Ishii Y."/>
            <person name="Asakawa S."/>
            <person name="Takano H."/>
            <person name="Ohta N."/>
            <person name="Kuroiwa H."/>
            <person name="Tanaka K."/>
            <person name="Shimizu N."/>
            <person name="Sugano S."/>
            <person name="Sato N."/>
            <person name="Nozaki H."/>
            <person name="Ogasawara N."/>
            <person name="Kohara Y."/>
            <person name="Kuroiwa T."/>
        </authorList>
    </citation>
    <scope>NUCLEOTIDE SEQUENCE [LARGE SCALE GENOMIC DNA]</scope>
    <source>
        <strain evidence="2 3">10D</strain>
    </source>
</reference>
<dbReference type="EMBL" id="AP006496">
    <property type="protein sequence ID" value="BAM81247.1"/>
    <property type="molecule type" value="Genomic_DNA"/>
</dbReference>
<organism evidence="2 3">
    <name type="scientific">Cyanidioschyzon merolae (strain NIES-3377 / 10D)</name>
    <name type="common">Unicellular red alga</name>
    <dbReference type="NCBI Taxonomy" id="280699"/>
    <lineage>
        <taxon>Eukaryota</taxon>
        <taxon>Rhodophyta</taxon>
        <taxon>Bangiophyceae</taxon>
        <taxon>Cyanidiales</taxon>
        <taxon>Cyanidiaceae</taxon>
        <taxon>Cyanidioschyzon</taxon>
    </lineage>
</organism>
<gene>
    <name evidence="2" type="ORF">CYME_CMN137C</name>
</gene>
<keyword evidence="1" id="KW-1133">Transmembrane helix</keyword>
<proteinExistence type="predicted"/>
<protein>
    <submittedName>
        <fullName evidence="2">Uncharacterized protein</fullName>
    </submittedName>
</protein>
<name>M1VEC6_CYAM1</name>
<dbReference type="Gramene" id="CMN137CT">
    <property type="protein sequence ID" value="CMN137CT"/>
    <property type="gene ID" value="CMN137C"/>
</dbReference>
<evidence type="ECO:0000313" key="3">
    <source>
        <dbReference type="Proteomes" id="UP000007014"/>
    </source>
</evidence>